<keyword evidence="6 9" id="KW-0472">Membrane</keyword>
<comment type="caution">
    <text evidence="10">The sequence shown here is derived from an EMBL/GenBank/DDBJ whole genome shotgun (WGS) entry which is preliminary data.</text>
</comment>
<evidence type="ECO:0000256" key="5">
    <source>
        <dbReference type="ARBA" id="ARBA00022989"/>
    </source>
</evidence>
<reference evidence="10 11" key="1">
    <citation type="submission" date="2023-11" db="EMBL/GenBank/DDBJ databases">
        <authorList>
            <person name="Okamura Y."/>
        </authorList>
    </citation>
    <scope>NUCLEOTIDE SEQUENCE [LARGE SCALE GENOMIC DNA]</scope>
</reference>
<dbReference type="PANTHER" id="PTHR21137">
    <property type="entry name" value="ODORANT RECEPTOR"/>
    <property type="match status" value="1"/>
</dbReference>
<evidence type="ECO:0000313" key="11">
    <source>
        <dbReference type="Proteomes" id="UP001497472"/>
    </source>
</evidence>
<keyword evidence="3 9" id="KW-0812">Transmembrane</keyword>
<dbReference type="EMBL" id="CAVLEF010000004">
    <property type="protein sequence ID" value="CAK1543253.1"/>
    <property type="molecule type" value="Genomic_DNA"/>
</dbReference>
<keyword evidence="4" id="KW-0552">Olfaction</keyword>
<evidence type="ECO:0000256" key="9">
    <source>
        <dbReference type="SAM" id="Phobius"/>
    </source>
</evidence>
<sequence>MAPALVTFAKFCLGQDTTYLLPFGFVLPFDPLNHWVRYIAVYSFQVYSMFHFVYVFIGTQTLMVTLCAFLTAEFGLLQHDFVHVNLEPEQNHSTIKDCVRKHQLLLSYTDMFNDIFNKMLFIDLLFVSLTVCFFAFAATVAKGILELVNNFVAVIALLLPTLIFCYYGEQLKEESAGIADSAYNSKWNIANLKYRKSIIFIIKRAQKPSCLMSLGYVPVTLHTFSRVVSTAWSYFSLIRSVYKDI</sequence>
<evidence type="ECO:0000256" key="4">
    <source>
        <dbReference type="ARBA" id="ARBA00022725"/>
    </source>
</evidence>
<keyword evidence="8" id="KW-0807">Transducer</keyword>
<dbReference type="GO" id="GO:0005549">
    <property type="term" value="F:odorant binding"/>
    <property type="evidence" value="ECO:0007669"/>
    <property type="project" value="InterPro"/>
</dbReference>
<evidence type="ECO:0000256" key="8">
    <source>
        <dbReference type="ARBA" id="ARBA00023224"/>
    </source>
</evidence>
<evidence type="ECO:0000256" key="7">
    <source>
        <dbReference type="ARBA" id="ARBA00023170"/>
    </source>
</evidence>
<keyword evidence="7" id="KW-0675">Receptor</keyword>
<dbReference type="Proteomes" id="UP001497472">
    <property type="component" value="Unassembled WGS sequence"/>
</dbReference>
<keyword evidence="5 9" id="KW-1133">Transmembrane helix</keyword>
<dbReference type="GO" id="GO:0004984">
    <property type="term" value="F:olfactory receptor activity"/>
    <property type="evidence" value="ECO:0007669"/>
    <property type="project" value="InterPro"/>
</dbReference>
<evidence type="ECO:0000256" key="3">
    <source>
        <dbReference type="ARBA" id="ARBA00022692"/>
    </source>
</evidence>
<keyword evidence="2" id="KW-0716">Sensory transduction</keyword>
<dbReference type="GO" id="GO:0007165">
    <property type="term" value="P:signal transduction"/>
    <property type="evidence" value="ECO:0007669"/>
    <property type="project" value="UniProtKB-KW"/>
</dbReference>
<feature type="transmembrane region" description="Helical" evidence="9">
    <location>
        <begin position="120"/>
        <end position="141"/>
    </location>
</feature>
<protein>
    <submittedName>
        <fullName evidence="10">Uncharacterized protein</fullName>
    </submittedName>
</protein>
<organism evidence="10 11">
    <name type="scientific">Leptosia nina</name>
    <dbReference type="NCBI Taxonomy" id="320188"/>
    <lineage>
        <taxon>Eukaryota</taxon>
        <taxon>Metazoa</taxon>
        <taxon>Ecdysozoa</taxon>
        <taxon>Arthropoda</taxon>
        <taxon>Hexapoda</taxon>
        <taxon>Insecta</taxon>
        <taxon>Pterygota</taxon>
        <taxon>Neoptera</taxon>
        <taxon>Endopterygota</taxon>
        <taxon>Lepidoptera</taxon>
        <taxon>Glossata</taxon>
        <taxon>Ditrysia</taxon>
        <taxon>Papilionoidea</taxon>
        <taxon>Pieridae</taxon>
        <taxon>Pierinae</taxon>
        <taxon>Leptosia</taxon>
    </lineage>
</organism>
<comment type="subcellular location">
    <subcellularLocation>
        <location evidence="1">Membrane</location>
        <topology evidence="1">Multi-pass membrane protein</topology>
    </subcellularLocation>
</comment>
<evidence type="ECO:0000256" key="2">
    <source>
        <dbReference type="ARBA" id="ARBA00022606"/>
    </source>
</evidence>
<feature type="transmembrane region" description="Helical" evidence="9">
    <location>
        <begin position="147"/>
        <end position="167"/>
    </location>
</feature>
<gene>
    <name evidence="10" type="ORF">LNINA_LOCUS3080</name>
</gene>
<name>A0AAV1J324_9NEOP</name>
<accession>A0AAV1J324</accession>
<keyword evidence="11" id="KW-1185">Reference proteome</keyword>
<dbReference type="GO" id="GO:0005886">
    <property type="term" value="C:plasma membrane"/>
    <property type="evidence" value="ECO:0007669"/>
    <property type="project" value="TreeGrafter"/>
</dbReference>
<dbReference type="InterPro" id="IPR004117">
    <property type="entry name" value="7tm6_olfct_rcpt"/>
</dbReference>
<dbReference type="AlphaFoldDB" id="A0AAV1J324"/>
<evidence type="ECO:0000256" key="1">
    <source>
        <dbReference type="ARBA" id="ARBA00004141"/>
    </source>
</evidence>
<evidence type="ECO:0000256" key="6">
    <source>
        <dbReference type="ARBA" id="ARBA00023136"/>
    </source>
</evidence>
<dbReference type="Pfam" id="PF02949">
    <property type="entry name" value="7tm_6"/>
    <property type="match status" value="1"/>
</dbReference>
<proteinExistence type="predicted"/>
<evidence type="ECO:0000313" key="10">
    <source>
        <dbReference type="EMBL" id="CAK1543253.1"/>
    </source>
</evidence>
<dbReference type="PANTHER" id="PTHR21137:SF44">
    <property type="entry name" value="ODORANT RECEPTOR 13A-RELATED"/>
    <property type="match status" value="1"/>
</dbReference>